<evidence type="ECO:0000256" key="4">
    <source>
        <dbReference type="ARBA" id="ARBA00022989"/>
    </source>
</evidence>
<feature type="transmembrane region" description="Helical" evidence="6">
    <location>
        <begin position="40"/>
        <end position="60"/>
    </location>
</feature>
<feature type="transmembrane region" description="Helical" evidence="6">
    <location>
        <begin position="156"/>
        <end position="175"/>
    </location>
</feature>
<keyword evidence="5 6" id="KW-0472">Membrane</keyword>
<dbReference type="AlphaFoldDB" id="A0A6J4HBJ5"/>
<dbReference type="EMBL" id="CADCTM010000057">
    <property type="protein sequence ID" value="CAA9217729.1"/>
    <property type="molecule type" value="Genomic_DNA"/>
</dbReference>
<reference evidence="9" key="1">
    <citation type="submission" date="2020-02" db="EMBL/GenBank/DDBJ databases">
        <authorList>
            <person name="Meier V. D."/>
        </authorList>
    </citation>
    <scope>NUCLEOTIDE SEQUENCE</scope>
    <source>
        <strain evidence="9">AVDCRST_MAG92</strain>
    </source>
</reference>
<dbReference type="PANTHER" id="PTHR12677">
    <property type="entry name" value="GOLGI APPARATUS MEMBRANE PROTEIN TVP38-RELATED"/>
    <property type="match status" value="1"/>
</dbReference>
<feature type="domain" description="VTT" evidence="8">
    <location>
        <begin position="60"/>
        <end position="176"/>
    </location>
</feature>
<evidence type="ECO:0000313" key="9">
    <source>
        <dbReference type="EMBL" id="CAA9217729.1"/>
    </source>
</evidence>
<evidence type="ECO:0000256" key="5">
    <source>
        <dbReference type="ARBA" id="ARBA00023136"/>
    </source>
</evidence>
<evidence type="ECO:0000256" key="6">
    <source>
        <dbReference type="RuleBase" id="RU366058"/>
    </source>
</evidence>
<organism evidence="9">
    <name type="scientific">uncultured Coleofasciculus sp</name>
    <dbReference type="NCBI Taxonomy" id="1267456"/>
    <lineage>
        <taxon>Bacteria</taxon>
        <taxon>Bacillati</taxon>
        <taxon>Cyanobacteriota</taxon>
        <taxon>Cyanophyceae</taxon>
        <taxon>Coleofasciculales</taxon>
        <taxon>Coleofasciculaceae</taxon>
        <taxon>Coleofasciculus</taxon>
        <taxon>environmental samples</taxon>
    </lineage>
</organism>
<evidence type="ECO:0000256" key="1">
    <source>
        <dbReference type="ARBA" id="ARBA00004651"/>
    </source>
</evidence>
<feature type="compositionally biased region" description="Basic and acidic residues" evidence="7">
    <location>
        <begin position="214"/>
        <end position="231"/>
    </location>
</feature>
<gene>
    <name evidence="9" type="ORF">AVDCRST_MAG92-406</name>
</gene>
<sequence length="231" mass="25252">MNFKSGIFLLTVFCIVVTGFAAYLLGGINPIQLQALLNQAGIWAPIIYIVLYSVATVFLLPSTALNLTGGAIFGPWLGTLWTSIAAVLAAVVSFAFTRTVGREIIAQKLANRWQSMDAEMRQGGLFYIFAIRLLPIIPYGLVNFAAGLTSIRFRDYLIGTILGTVPGVLPFVMLGSSGLQAMRTGDILPLVASLALIGLLVGGATWYRRRRQSPQKELEERERQKQQEDVD</sequence>
<dbReference type="Pfam" id="PF09335">
    <property type="entry name" value="VTT_dom"/>
    <property type="match status" value="1"/>
</dbReference>
<feature type="region of interest" description="Disordered" evidence="7">
    <location>
        <begin position="212"/>
        <end position="231"/>
    </location>
</feature>
<dbReference type="InterPro" id="IPR032816">
    <property type="entry name" value="VTT_dom"/>
</dbReference>
<keyword evidence="3 6" id="KW-0812">Transmembrane</keyword>
<keyword evidence="2 6" id="KW-1003">Cell membrane</keyword>
<dbReference type="GO" id="GO:0005886">
    <property type="term" value="C:plasma membrane"/>
    <property type="evidence" value="ECO:0007669"/>
    <property type="project" value="UniProtKB-SubCell"/>
</dbReference>
<comment type="similarity">
    <text evidence="6">Belongs to the TVP38/TMEM64 family.</text>
</comment>
<dbReference type="PANTHER" id="PTHR12677:SF59">
    <property type="entry name" value="GOLGI APPARATUS MEMBRANE PROTEIN TVP38-RELATED"/>
    <property type="match status" value="1"/>
</dbReference>
<name>A0A6J4HBJ5_9CYAN</name>
<feature type="transmembrane region" description="Helical" evidence="6">
    <location>
        <begin position="7"/>
        <end position="28"/>
    </location>
</feature>
<feature type="transmembrane region" description="Helical" evidence="6">
    <location>
        <begin position="72"/>
        <end position="96"/>
    </location>
</feature>
<evidence type="ECO:0000256" key="7">
    <source>
        <dbReference type="SAM" id="MobiDB-lite"/>
    </source>
</evidence>
<feature type="transmembrane region" description="Helical" evidence="6">
    <location>
        <begin position="187"/>
        <end position="207"/>
    </location>
</feature>
<evidence type="ECO:0000256" key="3">
    <source>
        <dbReference type="ARBA" id="ARBA00022692"/>
    </source>
</evidence>
<keyword evidence="4 6" id="KW-1133">Transmembrane helix</keyword>
<proteinExistence type="inferred from homology"/>
<comment type="subcellular location">
    <subcellularLocation>
        <location evidence="1 6">Cell membrane</location>
        <topology evidence="1 6">Multi-pass membrane protein</topology>
    </subcellularLocation>
</comment>
<evidence type="ECO:0000256" key="2">
    <source>
        <dbReference type="ARBA" id="ARBA00022475"/>
    </source>
</evidence>
<feature type="transmembrane region" description="Helical" evidence="6">
    <location>
        <begin position="125"/>
        <end position="144"/>
    </location>
</feature>
<protein>
    <recommendedName>
        <fullName evidence="6">TVP38/TMEM64 family membrane protein</fullName>
    </recommendedName>
</protein>
<evidence type="ECO:0000259" key="8">
    <source>
        <dbReference type="Pfam" id="PF09335"/>
    </source>
</evidence>
<accession>A0A6J4HBJ5</accession>
<dbReference type="InterPro" id="IPR015414">
    <property type="entry name" value="TMEM64"/>
</dbReference>